<keyword evidence="3" id="KW-1185">Reference proteome</keyword>
<dbReference type="RefSeq" id="WP_034959531.1">
    <property type="nucleotide sequence ID" value="NZ_JMIW01000003.1"/>
</dbReference>
<feature type="transmembrane region" description="Helical" evidence="1">
    <location>
        <begin position="50"/>
        <end position="67"/>
    </location>
</feature>
<dbReference type="EMBL" id="JMIW01000003">
    <property type="protein sequence ID" value="KEO90059.1"/>
    <property type="molecule type" value="Genomic_DNA"/>
</dbReference>
<feature type="transmembrane region" description="Helical" evidence="1">
    <location>
        <begin position="73"/>
        <end position="89"/>
    </location>
</feature>
<dbReference type="STRING" id="1044.EH31_08175"/>
<keyword evidence="1" id="KW-0472">Membrane</keyword>
<name>A0A074M9H0_ERYLO</name>
<dbReference type="eggNOG" id="COG5477">
    <property type="taxonomic scope" value="Bacteria"/>
</dbReference>
<sequence>MDWMAWTLPTALFFASIATALAVMSVLAIKRPSTPRVGVLGIETARGDRLFLTLLGSAFINLAWIGLTDLPQTFALGICAVFAFATFRWV</sequence>
<reference evidence="2 3" key="1">
    <citation type="submission" date="2014-04" db="EMBL/GenBank/DDBJ databases">
        <title>A comprehensive comparison of genomes of Erythrobacter spp. strains.</title>
        <authorList>
            <person name="Zheng Q."/>
        </authorList>
    </citation>
    <scope>NUCLEOTIDE SEQUENCE [LARGE SCALE GENOMIC DNA]</scope>
    <source>
        <strain evidence="2 3">DSM 6997</strain>
    </source>
</reference>
<dbReference type="Pfam" id="PF09928">
    <property type="entry name" value="DUF2160"/>
    <property type="match status" value="1"/>
</dbReference>
<keyword evidence="1" id="KW-1133">Transmembrane helix</keyword>
<keyword evidence="1" id="KW-0812">Transmembrane</keyword>
<feature type="transmembrane region" description="Helical" evidence="1">
    <location>
        <begin position="6"/>
        <end position="29"/>
    </location>
</feature>
<dbReference type="OrthoDB" id="5420630at2"/>
<dbReference type="Proteomes" id="UP000027647">
    <property type="component" value="Unassembled WGS sequence"/>
</dbReference>
<comment type="caution">
    <text evidence="2">The sequence shown here is derived from an EMBL/GenBank/DDBJ whole genome shotgun (WGS) entry which is preliminary data.</text>
</comment>
<proteinExistence type="predicted"/>
<dbReference type="InterPro" id="IPR018678">
    <property type="entry name" value="DUF2160_TM"/>
</dbReference>
<gene>
    <name evidence="2" type="ORF">EH31_08175</name>
</gene>
<organism evidence="2 3">
    <name type="scientific">Erythrobacter longus</name>
    <dbReference type="NCBI Taxonomy" id="1044"/>
    <lineage>
        <taxon>Bacteria</taxon>
        <taxon>Pseudomonadati</taxon>
        <taxon>Pseudomonadota</taxon>
        <taxon>Alphaproteobacteria</taxon>
        <taxon>Sphingomonadales</taxon>
        <taxon>Erythrobacteraceae</taxon>
        <taxon>Erythrobacter/Porphyrobacter group</taxon>
        <taxon>Erythrobacter</taxon>
    </lineage>
</organism>
<evidence type="ECO:0000313" key="2">
    <source>
        <dbReference type="EMBL" id="KEO90059.1"/>
    </source>
</evidence>
<protein>
    <submittedName>
        <fullName evidence="2">Membrane protein</fullName>
    </submittedName>
</protein>
<accession>A0A074M9H0</accession>
<dbReference type="AlphaFoldDB" id="A0A074M9H0"/>
<evidence type="ECO:0000313" key="3">
    <source>
        <dbReference type="Proteomes" id="UP000027647"/>
    </source>
</evidence>
<evidence type="ECO:0000256" key="1">
    <source>
        <dbReference type="SAM" id="Phobius"/>
    </source>
</evidence>